<dbReference type="Pfam" id="PF00672">
    <property type="entry name" value="HAMP"/>
    <property type="match status" value="1"/>
</dbReference>
<dbReference type="InterPro" id="IPR003660">
    <property type="entry name" value="HAMP_dom"/>
</dbReference>
<evidence type="ECO:0000256" key="3">
    <source>
        <dbReference type="ARBA" id="ARBA00022481"/>
    </source>
</evidence>
<dbReference type="InterPro" id="IPR000014">
    <property type="entry name" value="PAS"/>
</dbReference>
<feature type="coiled-coil region" evidence="11">
    <location>
        <begin position="292"/>
        <end position="329"/>
    </location>
</feature>
<evidence type="ECO:0000256" key="8">
    <source>
        <dbReference type="ARBA" id="ARBA00023136"/>
    </source>
</evidence>
<dbReference type="OrthoDB" id="9813966at2"/>
<keyword evidence="4" id="KW-0145">Chemotaxis</keyword>
<dbReference type="GO" id="GO:0052131">
    <property type="term" value="P:positive aerotaxis"/>
    <property type="evidence" value="ECO:0007669"/>
    <property type="project" value="UniProtKB-ARBA"/>
</dbReference>
<feature type="transmembrane region" description="Helical" evidence="13">
    <location>
        <begin position="195"/>
        <end position="216"/>
    </location>
</feature>
<feature type="domain" description="PAS" evidence="15">
    <location>
        <begin position="25"/>
        <end position="76"/>
    </location>
</feature>
<feature type="domain" description="HAMP" evidence="16">
    <location>
        <begin position="216"/>
        <end position="268"/>
    </location>
</feature>
<dbReference type="SMART" id="SM00304">
    <property type="entry name" value="HAMP"/>
    <property type="match status" value="1"/>
</dbReference>
<comment type="subcellular location">
    <subcellularLocation>
        <location evidence="1">Cell inner membrane</location>
        <topology evidence="1">Multi-pass membrane protein</topology>
    </subcellularLocation>
</comment>
<dbReference type="InterPro" id="IPR051310">
    <property type="entry name" value="MCP_chemotaxis"/>
</dbReference>
<reference evidence="18" key="1">
    <citation type="submission" date="2016-10" db="EMBL/GenBank/DDBJ databases">
        <authorList>
            <person name="Varghese N."/>
            <person name="Submissions S."/>
        </authorList>
    </citation>
    <scope>NUCLEOTIDE SEQUENCE [LARGE SCALE GENOMIC DNA]</scope>
    <source>
        <strain evidence="18">Nm71</strain>
    </source>
</reference>
<dbReference type="InterPro" id="IPR013655">
    <property type="entry name" value="PAS_fold_3"/>
</dbReference>
<dbReference type="PANTHER" id="PTHR43531">
    <property type="entry name" value="PROTEIN ICFG"/>
    <property type="match status" value="1"/>
</dbReference>
<evidence type="ECO:0000256" key="6">
    <source>
        <dbReference type="ARBA" id="ARBA00022692"/>
    </source>
</evidence>
<dbReference type="PROSITE" id="PS50112">
    <property type="entry name" value="PAS"/>
    <property type="match status" value="1"/>
</dbReference>
<keyword evidence="6 13" id="KW-0812">Transmembrane</keyword>
<accession>A0A1H9Y1U2</accession>
<keyword evidence="5" id="KW-0997">Cell inner membrane</keyword>
<feature type="transmembrane region" description="Helical" evidence="13">
    <location>
        <begin position="166"/>
        <end position="189"/>
    </location>
</feature>
<dbReference type="SMART" id="SM00086">
    <property type="entry name" value="PAC"/>
    <property type="match status" value="1"/>
</dbReference>
<evidence type="ECO:0000259" key="14">
    <source>
        <dbReference type="PROSITE" id="PS50111"/>
    </source>
</evidence>
<dbReference type="SUPFAM" id="SSF58104">
    <property type="entry name" value="Methyl-accepting chemotaxis protein (MCP) signaling domain"/>
    <property type="match status" value="1"/>
</dbReference>
<evidence type="ECO:0000256" key="5">
    <source>
        <dbReference type="ARBA" id="ARBA00022519"/>
    </source>
</evidence>
<dbReference type="InterPro" id="IPR004089">
    <property type="entry name" value="MCPsignal_dom"/>
</dbReference>
<dbReference type="GO" id="GO:0004888">
    <property type="term" value="F:transmembrane signaling receptor activity"/>
    <property type="evidence" value="ECO:0007669"/>
    <property type="project" value="TreeGrafter"/>
</dbReference>
<feature type="compositionally biased region" description="Basic residues" evidence="12">
    <location>
        <begin position="549"/>
        <end position="568"/>
    </location>
</feature>
<dbReference type="InterPro" id="IPR035965">
    <property type="entry name" value="PAS-like_dom_sf"/>
</dbReference>
<evidence type="ECO:0000256" key="7">
    <source>
        <dbReference type="ARBA" id="ARBA00022989"/>
    </source>
</evidence>
<dbReference type="PROSITE" id="PS50885">
    <property type="entry name" value="HAMP"/>
    <property type="match status" value="1"/>
</dbReference>
<keyword evidence="2" id="KW-1003">Cell membrane</keyword>
<dbReference type="FunFam" id="3.30.450.20:FF:000046">
    <property type="entry name" value="Aerotaxis sensor receptor"/>
    <property type="match status" value="1"/>
</dbReference>
<proteinExistence type="inferred from homology"/>
<evidence type="ECO:0000259" key="15">
    <source>
        <dbReference type="PROSITE" id="PS50112"/>
    </source>
</evidence>
<keyword evidence="10" id="KW-0807">Transducer</keyword>
<evidence type="ECO:0000256" key="9">
    <source>
        <dbReference type="ARBA" id="ARBA00029447"/>
    </source>
</evidence>
<dbReference type="Pfam" id="PF00015">
    <property type="entry name" value="MCPsignal"/>
    <property type="match status" value="1"/>
</dbReference>
<evidence type="ECO:0000313" key="17">
    <source>
        <dbReference type="EMBL" id="SES62681.1"/>
    </source>
</evidence>
<dbReference type="Proteomes" id="UP000199345">
    <property type="component" value="Unassembled WGS sequence"/>
</dbReference>
<evidence type="ECO:0000256" key="10">
    <source>
        <dbReference type="PROSITE-ProRule" id="PRU00284"/>
    </source>
</evidence>
<feature type="region of interest" description="Disordered" evidence="12">
    <location>
        <begin position="540"/>
        <end position="568"/>
    </location>
</feature>
<dbReference type="GO" id="GO:0007165">
    <property type="term" value="P:signal transduction"/>
    <property type="evidence" value="ECO:0007669"/>
    <property type="project" value="UniProtKB-KW"/>
</dbReference>
<dbReference type="FunFam" id="1.10.287.950:FF:000001">
    <property type="entry name" value="Methyl-accepting chemotaxis sensory transducer"/>
    <property type="match status" value="1"/>
</dbReference>
<sequence>MRVNLPITTVEKDFRELDGLISKTDVKGRITFVNDAFVQVSGFSREELLGKPHNIVRHPDVPEEAFKDLWNTVKSGKPWTAIVKNRCKNGDYYWVEANVTPLREGNQITGYVSIRNKPTDEQIESAKTLYKQIKDGKVILKEGKTVKKGFAEILSKLTSPSLKVKLGLAFAFPTFAFLLAGVTALNGFATQQPTAFLTVMGCVFLVSVLLSCYTIVSIVKPLENISNAISRAASGDFSHTEYPSSKGELGRLLELLSTMSRNLRRIVLNVYSSTNIVSQSSESLVQGNDELNRRTLNQSANLEKTAASMEELTSTVKQNTENVQEVNRLGIQARTVASKGGEIVNDVVHTMNSIHESSKKVVNIISVIDEIAFQTNILALNAGVEAARAGEHGRGFAVVASEVRMLAQRSATAAKEIATLINNSVNQIETGTELVGKAGQTMNEVVNSIQKVTEIMADLANASHEQNSGIEQINEALISLDTVTQQNTSLGHEIAKLAKSLQEQTDNLAQAIAVLKLDAIEHNETEFDRRNNSRLAWKTSPQNNIDRRSGKRPANIHRIHGRKTSATG</sequence>
<dbReference type="SUPFAM" id="SSF55785">
    <property type="entry name" value="PYP-like sensor domain (PAS domain)"/>
    <property type="match status" value="1"/>
</dbReference>
<evidence type="ECO:0000256" key="12">
    <source>
        <dbReference type="SAM" id="MobiDB-lite"/>
    </source>
</evidence>
<evidence type="ECO:0000256" key="13">
    <source>
        <dbReference type="SAM" id="Phobius"/>
    </source>
</evidence>
<evidence type="ECO:0000256" key="1">
    <source>
        <dbReference type="ARBA" id="ARBA00004429"/>
    </source>
</evidence>
<dbReference type="GO" id="GO:0005886">
    <property type="term" value="C:plasma membrane"/>
    <property type="evidence" value="ECO:0007669"/>
    <property type="project" value="UniProtKB-SubCell"/>
</dbReference>
<dbReference type="AlphaFoldDB" id="A0A1H9Y1U2"/>
<evidence type="ECO:0000256" key="2">
    <source>
        <dbReference type="ARBA" id="ARBA00022475"/>
    </source>
</evidence>
<name>A0A1H9Y1U2_9PROT</name>
<evidence type="ECO:0000259" key="16">
    <source>
        <dbReference type="PROSITE" id="PS50885"/>
    </source>
</evidence>
<organism evidence="17 18">
    <name type="scientific">Nitrosomonas marina</name>
    <dbReference type="NCBI Taxonomy" id="917"/>
    <lineage>
        <taxon>Bacteria</taxon>
        <taxon>Pseudomonadati</taxon>
        <taxon>Pseudomonadota</taxon>
        <taxon>Betaproteobacteria</taxon>
        <taxon>Nitrosomonadales</taxon>
        <taxon>Nitrosomonadaceae</taxon>
        <taxon>Nitrosomonas</taxon>
    </lineage>
</organism>
<dbReference type="CDD" id="cd00130">
    <property type="entry name" value="PAS"/>
    <property type="match status" value="1"/>
</dbReference>
<dbReference type="EMBL" id="FOIA01000001">
    <property type="protein sequence ID" value="SES62681.1"/>
    <property type="molecule type" value="Genomic_DNA"/>
</dbReference>
<dbReference type="InterPro" id="IPR001610">
    <property type="entry name" value="PAC"/>
</dbReference>
<dbReference type="SMART" id="SM00283">
    <property type="entry name" value="MA"/>
    <property type="match status" value="1"/>
</dbReference>
<keyword evidence="3" id="KW-0488">Methylation</keyword>
<dbReference type="Gene3D" id="3.30.450.20">
    <property type="entry name" value="PAS domain"/>
    <property type="match status" value="1"/>
</dbReference>
<dbReference type="PANTHER" id="PTHR43531:SF7">
    <property type="entry name" value="AEROTAXIS RECEPTOR"/>
    <property type="match status" value="1"/>
</dbReference>
<feature type="domain" description="Methyl-accepting transducer" evidence="14">
    <location>
        <begin position="273"/>
        <end position="502"/>
    </location>
</feature>
<dbReference type="Gene3D" id="1.10.287.950">
    <property type="entry name" value="Methyl-accepting chemotaxis protein"/>
    <property type="match status" value="1"/>
</dbReference>
<dbReference type="PROSITE" id="PS50111">
    <property type="entry name" value="CHEMOTAXIS_TRANSDUC_2"/>
    <property type="match status" value="1"/>
</dbReference>
<dbReference type="Pfam" id="PF08447">
    <property type="entry name" value="PAS_3"/>
    <property type="match status" value="1"/>
</dbReference>
<evidence type="ECO:0000256" key="11">
    <source>
        <dbReference type="SAM" id="Coils"/>
    </source>
</evidence>
<comment type="similarity">
    <text evidence="9">Belongs to the methyl-accepting chemotaxis (MCP) protein family.</text>
</comment>
<keyword evidence="11" id="KW-0175">Coiled coil</keyword>
<keyword evidence="18" id="KW-1185">Reference proteome</keyword>
<dbReference type="SMART" id="SM00091">
    <property type="entry name" value="PAS"/>
    <property type="match status" value="1"/>
</dbReference>
<evidence type="ECO:0000256" key="4">
    <source>
        <dbReference type="ARBA" id="ARBA00022500"/>
    </source>
</evidence>
<keyword evidence="7 13" id="KW-1133">Transmembrane helix</keyword>
<dbReference type="CDD" id="cd11386">
    <property type="entry name" value="MCP_signal"/>
    <property type="match status" value="1"/>
</dbReference>
<dbReference type="RefSeq" id="WP_090654794.1">
    <property type="nucleotide sequence ID" value="NZ_FOIA01000001.1"/>
</dbReference>
<dbReference type="NCBIfam" id="TIGR00229">
    <property type="entry name" value="sensory_box"/>
    <property type="match status" value="1"/>
</dbReference>
<gene>
    <name evidence="17" type="ORF">SAMN05216326_10111</name>
</gene>
<evidence type="ECO:0000313" key="18">
    <source>
        <dbReference type="Proteomes" id="UP000199345"/>
    </source>
</evidence>
<protein>
    <submittedName>
        <fullName evidence="17">Methyl-accepting chemotaxis sensory transducer with Pas/Pac sensor</fullName>
    </submittedName>
</protein>
<keyword evidence="8 13" id="KW-0472">Membrane</keyword>